<comment type="caution">
    <text evidence="9">The sequence shown here is derived from an EMBL/GenBank/DDBJ whole genome shotgun (WGS) entry which is preliminary data.</text>
</comment>
<evidence type="ECO:0000259" key="8">
    <source>
        <dbReference type="PROSITE" id="PS50850"/>
    </source>
</evidence>
<proteinExistence type="predicted"/>
<evidence type="ECO:0000256" key="1">
    <source>
        <dbReference type="ARBA" id="ARBA00004651"/>
    </source>
</evidence>
<feature type="transmembrane region" description="Helical" evidence="7">
    <location>
        <begin position="145"/>
        <end position="165"/>
    </location>
</feature>
<feature type="transmembrane region" description="Helical" evidence="7">
    <location>
        <begin position="377"/>
        <end position="399"/>
    </location>
</feature>
<feature type="transmembrane region" description="Helical" evidence="7">
    <location>
        <begin position="349"/>
        <end position="371"/>
    </location>
</feature>
<dbReference type="PANTHER" id="PTHR43266">
    <property type="entry name" value="MACROLIDE-EFFLUX PROTEIN"/>
    <property type="match status" value="1"/>
</dbReference>
<dbReference type="InterPro" id="IPR011701">
    <property type="entry name" value="MFS"/>
</dbReference>
<sequence>MTKTTHTWKKPFFTIATGQTVSLIGSSAVQFAVIWWLASETGSALMLAFSGLMAFLPQAILGPFAGVWIDRLKRKYVVITADLFIGVAALVFAIFFWIGPVPYWSACIVLGVRAVGGVFHTPAIQAMIPMLVPKEQLVRANGWSQFMQSGAFMLGPVLGAAMYGVLPMPVILLTDFFGALVASFTVCIVHIPDSTRAHQKTAGFWKELKEGANVFRHDKKLCGLLAATAVCMIFYMPLSSLYPLMTSTHFEASALHASIVEFLYAAGMMVSSLLLGTCGKITRKLLAAHIGSLGVGLTSLLCGILPAQMWAFWVFAFLCLFMGGGGNLYNIACISYMQETIPSQAQGRAFSLMGSVMSLAMPVGLLISGPVAEGWGIASWFLLTGIVTLTITACSFLYLKKQQKQA</sequence>
<dbReference type="AlphaFoldDB" id="A0A9D0ZIC9"/>
<feature type="transmembrane region" description="Helical" evidence="7">
    <location>
        <begin position="286"/>
        <end position="306"/>
    </location>
</feature>
<feature type="transmembrane region" description="Helical" evidence="7">
    <location>
        <begin position="76"/>
        <end position="97"/>
    </location>
</feature>
<dbReference type="Pfam" id="PF07690">
    <property type="entry name" value="MFS_1"/>
    <property type="match status" value="1"/>
</dbReference>
<dbReference type="PROSITE" id="PS50850">
    <property type="entry name" value="MFS"/>
    <property type="match status" value="1"/>
</dbReference>
<evidence type="ECO:0000256" key="4">
    <source>
        <dbReference type="ARBA" id="ARBA00022692"/>
    </source>
</evidence>
<dbReference type="EMBL" id="DVFW01000007">
    <property type="protein sequence ID" value="HIQ79874.1"/>
    <property type="molecule type" value="Genomic_DNA"/>
</dbReference>
<dbReference type="PANTHER" id="PTHR43266:SF10">
    <property type="entry name" value="BACILYSIN EXPORTER BACE-RELATED"/>
    <property type="match status" value="1"/>
</dbReference>
<dbReference type="Gene3D" id="1.20.1250.20">
    <property type="entry name" value="MFS general substrate transporter like domains"/>
    <property type="match status" value="1"/>
</dbReference>
<gene>
    <name evidence="9" type="ORF">IAD32_01145</name>
</gene>
<feature type="transmembrane region" description="Helical" evidence="7">
    <location>
        <begin position="254"/>
        <end position="274"/>
    </location>
</feature>
<comment type="subcellular location">
    <subcellularLocation>
        <location evidence="1">Cell membrane</location>
        <topology evidence="1">Multi-pass membrane protein</topology>
    </subcellularLocation>
</comment>
<keyword evidence="2" id="KW-0813">Transport</keyword>
<dbReference type="GO" id="GO:0022857">
    <property type="term" value="F:transmembrane transporter activity"/>
    <property type="evidence" value="ECO:0007669"/>
    <property type="project" value="InterPro"/>
</dbReference>
<keyword evidence="3" id="KW-1003">Cell membrane</keyword>
<dbReference type="GO" id="GO:0005886">
    <property type="term" value="C:plasma membrane"/>
    <property type="evidence" value="ECO:0007669"/>
    <property type="project" value="UniProtKB-SubCell"/>
</dbReference>
<evidence type="ECO:0000256" key="7">
    <source>
        <dbReference type="SAM" id="Phobius"/>
    </source>
</evidence>
<feature type="transmembrane region" description="Helical" evidence="7">
    <location>
        <begin position="171"/>
        <end position="191"/>
    </location>
</feature>
<feature type="transmembrane region" description="Helical" evidence="7">
    <location>
        <begin position="221"/>
        <end position="242"/>
    </location>
</feature>
<evidence type="ECO:0000313" key="9">
    <source>
        <dbReference type="EMBL" id="HIQ79874.1"/>
    </source>
</evidence>
<feature type="transmembrane region" description="Helical" evidence="7">
    <location>
        <begin position="103"/>
        <end position="124"/>
    </location>
</feature>
<evidence type="ECO:0000256" key="5">
    <source>
        <dbReference type="ARBA" id="ARBA00022989"/>
    </source>
</evidence>
<dbReference type="InterPro" id="IPR020846">
    <property type="entry name" value="MFS_dom"/>
</dbReference>
<feature type="transmembrane region" description="Helical" evidence="7">
    <location>
        <begin position="312"/>
        <end position="337"/>
    </location>
</feature>
<reference evidence="9" key="1">
    <citation type="submission" date="2020-10" db="EMBL/GenBank/DDBJ databases">
        <authorList>
            <person name="Gilroy R."/>
        </authorList>
    </citation>
    <scope>NUCLEOTIDE SEQUENCE</scope>
    <source>
        <strain evidence="9">ChiSjej1B19-3389</strain>
    </source>
</reference>
<dbReference type="CDD" id="cd06173">
    <property type="entry name" value="MFS_MefA_like"/>
    <property type="match status" value="1"/>
</dbReference>
<evidence type="ECO:0000256" key="6">
    <source>
        <dbReference type="ARBA" id="ARBA00023136"/>
    </source>
</evidence>
<keyword evidence="6 7" id="KW-0472">Membrane</keyword>
<name>A0A9D0ZIC9_9FIRM</name>
<organism evidence="9 10">
    <name type="scientific">Candidatus Scatavimonas merdigallinarum</name>
    <dbReference type="NCBI Taxonomy" id="2840914"/>
    <lineage>
        <taxon>Bacteria</taxon>
        <taxon>Bacillati</taxon>
        <taxon>Bacillota</taxon>
        <taxon>Clostridia</taxon>
        <taxon>Eubacteriales</taxon>
        <taxon>Oscillospiraceae</taxon>
        <taxon>Oscillospiraceae incertae sedis</taxon>
        <taxon>Candidatus Scatavimonas</taxon>
    </lineage>
</organism>
<dbReference type="InterPro" id="IPR036259">
    <property type="entry name" value="MFS_trans_sf"/>
</dbReference>
<protein>
    <submittedName>
        <fullName evidence="9">MFS transporter</fullName>
    </submittedName>
</protein>
<reference evidence="9" key="2">
    <citation type="journal article" date="2021" name="PeerJ">
        <title>Extensive microbial diversity within the chicken gut microbiome revealed by metagenomics and culture.</title>
        <authorList>
            <person name="Gilroy R."/>
            <person name="Ravi A."/>
            <person name="Getino M."/>
            <person name="Pursley I."/>
            <person name="Horton D.L."/>
            <person name="Alikhan N.F."/>
            <person name="Baker D."/>
            <person name="Gharbi K."/>
            <person name="Hall N."/>
            <person name="Watson M."/>
            <person name="Adriaenssens E.M."/>
            <person name="Foster-Nyarko E."/>
            <person name="Jarju S."/>
            <person name="Secka A."/>
            <person name="Antonio M."/>
            <person name="Oren A."/>
            <person name="Chaudhuri R.R."/>
            <person name="La Ragione R."/>
            <person name="Hildebrand F."/>
            <person name="Pallen M.J."/>
        </authorList>
    </citation>
    <scope>NUCLEOTIDE SEQUENCE</scope>
    <source>
        <strain evidence="9">ChiSjej1B19-3389</strain>
    </source>
</reference>
<evidence type="ECO:0000256" key="3">
    <source>
        <dbReference type="ARBA" id="ARBA00022475"/>
    </source>
</evidence>
<dbReference type="SUPFAM" id="SSF103473">
    <property type="entry name" value="MFS general substrate transporter"/>
    <property type="match status" value="1"/>
</dbReference>
<feature type="domain" description="Major facilitator superfamily (MFS) profile" evidence="8">
    <location>
        <begin position="171"/>
        <end position="406"/>
    </location>
</feature>
<evidence type="ECO:0000313" key="10">
    <source>
        <dbReference type="Proteomes" id="UP000886787"/>
    </source>
</evidence>
<evidence type="ECO:0000256" key="2">
    <source>
        <dbReference type="ARBA" id="ARBA00022448"/>
    </source>
</evidence>
<keyword evidence="5 7" id="KW-1133">Transmembrane helix</keyword>
<feature type="transmembrane region" description="Helical" evidence="7">
    <location>
        <begin position="44"/>
        <end position="69"/>
    </location>
</feature>
<feature type="transmembrane region" description="Helical" evidence="7">
    <location>
        <begin position="12"/>
        <end position="38"/>
    </location>
</feature>
<accession>A0A9D0ZIC9</accession>
<dbReference type="Proteomes" id="UP000886787">
    <property type="component" value="Unassembled WGS sequence"/>
</dbReference>
<keyword evidence="4 7" id="KW-0812">Transmembrane</keyword>